<evidence type="ECO:0000256" key="1">
    <source>
        <dbReference type="ARBA" id="ARBA00007179"/>
    </source>
</evidence>
<evidence type="ECO:0000313" key="4">
    <source>
        <dbReference type="Proteomes" id="UP001162131"/>
    </source>
</evidence>
<sequence>MERYIQNTAPDYYEGAADFTPSITEKFQELLASHERNYPSNITSSIDSTGAQEDECSIYMGCAGNLFMYWRLSQTSEIYEHNLNIALGAALRACDEIEIHSDPITFLMGKVGIYTLQAVINRDRFAVQKVIEAEQLAYGRKAEDELLYGNAGYLYCLLVIQKYWPGSPFVQIINEAVRRVVEALIKSGNQNGELHYSFPRGASRYLGGAHGTIGIIHILLQARSIIGPSYDQLLISSINAVCNLQFESGNFPIIEGRNEDKLVHFCHGAGGAVPMLCLAYDIFKNPQYLDKAIRAGNCIWNRGLLKKGGGICHGFSGNAYAFIKLYNLTQKKKWIYRAQVFAYKLLIDPEVMQEIAAYEDPQRKRIGVPDTPYSLMEGDAGTICFLNDLLHPDKALFPCYDI</sequence>
<keyword evidence="4" id="KW-1185">Reference proteome</keyword>
<dbReference type="InterPro" id="IPR007822">
    <property type="entry name" value="LANC-like"/>
</dbReference>
<proteinExistence type="inferred from homology"/>
<dbReference type="PANTHER" id="PTHR12736:SF7">
    <property type="entry name" value="LANC-LIKE PROTEIN 3"/>
    <property type="match status" value="1"/>
</dbReference>
<reference evidence="3" key="1">
    <citation type="submission" date="2021-09" db="EMBL/GenBank/DDBJ databases">
        <authorList>
            <consortium name="AG Swart"/>
            <person name="Singh M."/>
            <person name="Singh A."/>
            <person name="Seah K."/>
            <person name="Emmerich C."/>
        </authorList>
    </citation>
    <scope>NUCLEOTIDE SEQUENCE</scope>
    <source>
        <strain evidence="3">ATCC30299</strain>
    </source>
</reference>
<dbReference type="GO" id="GO:0031179">
    <property type="term" value="P:peptide modification"/>
    <property type="evidence" value="ECO:0007669"/>
    <property type="project" value="InterPro"/>
</dbReference>
<dbReference type="PANTHER" id="PTHR12736">
    <property type="entry name" value="LANC-LIKE PROTEIN"/>
    <property type="match status" value="1"/>
</dbReference>
<dbReference type="Proteomes" id="UP001162131">
    <property type="component" value="Unassembled WGS sequence"/>
</dbReference>
<evidence type="ECO:0000256" key="2">
    <source>
        <dbReference type="PIRSR" id="PIRSR607822-1"/>
    </source>
</evidence>
<dbReference type="SMART" id="SM01260">
    <property type="entry name" value="LANC_like"/>
    <property type="match status" value="1"/>
</dbReference>
<dbReference type="InterPro" id="IPR012341">
    <property type="entry name" value="6hp_glycosidase-like_sf"/>
</dbReference>
<dbReference type="AlphaFoldDB" id="A0AAU9JA11"/>
<protein>
    <submittedName>
        <fullName evidence="3">Uncharacterized protein</fullName>
    </submittedName>
</protein>
<evidence type="ECO:0000313" key="3">
    <source>
        <dbReference type="EMBL" id="CAG9323797.1"/>
    </source>
</evidence>
<accession>A0AAU9JA11</accession>
<keyword evidence="2" id="KW-0479">Metal-binding</keyword>
<dbReference type="CDD" id="cd04794">
    <property type="entry name" value="euk_LANCL"/>
    <property type="match status" value="1"/>
</dbReference>
<comment type="caution">
    <text evidence="3">The sequence shown here is derived from an EMBL/GenBank/DDBJ whole genome shotgun (WGS) entry which is preliminary data.</text>
</comment>
<gene>
    <name evidence="3" type="ORF">BSTOLATCC_MIC34833</name>
</gene>
<organism evidence="3 4">
    <name type="scientific">Blepharisma stoltei</name>
    <dbReference type="NCBI Taxonomy" id="1481888"/>
    <lineage>
        <taxon>Eukaryota</taxon>
        <taxon>Sar</taxon>
        <taxon>Alveolata</taxon>
        <taxon>Ciliophora</taxon>
        <taxon>Postciliodesmatophora</taxon>
        <taxon>Heterotrichea</taxon>
        <taxon>Heterotrichida</taxon>
        <taxon>Blepharismidae</taxon>
        <taxon>Blepharisma</taxon>
    </lineage>
</organism>
<dbReference type="PRINTS" id="PR01951">
    <property type="entry name" value="LANCEUKARYTE"/>
</dbReference>
<feature type="binding site" evidence="2">
    <location>
        <position position="312"/>
    </location>
    <ligand>
        <name>Zn(2+)</name>
        <dbReference type="ChEBI" id="CHEBI:29105"/>
    </ligand>
</feature>
<dbReference type="SUPFAM" id="SSF158745">
    <property type="entry name" value="LanC-like"/>
    <property type="match status" value="1"/>
</dbReference>
<dbReference type="GO" id="GO:0005886">
    <property type="term" value="C:plasma membrane"/>
    <property type="evidence" value="ECO:0007669"/>
    <property type="project" value="TreeGrafter"/>
</dbReference>
<dbReference type="InterPro" id="IPR020464">
    <property type="entry name" value="LanC-like_prot_euk"/>
</dbReference>
<comment type="similarity">
    <text evidence="1">Belongs to the LanC-like protein family.</text>
</comment>
<dbReference type="EMBL" id="CAJZBQ010000035">
    <property type="protein sequence ID" value="CAG9323797.1"/>
    <property type="molecule type" value="Genomic_DNA"/>
</dbReference>
<keyword evidence="2" id="KW-0862">Zinc</keyword>
<dbReference type="GO" id="GO:0005975">
    <property type="term" value="P:carbohydrate metabolic process"/>
    <property type="evidence" value="ECO:0007669"/>
    <property type="project" value="InterPro"/>
</dbReference>
<dbReference type="GO" id="GO:0046872">
    <property type="term" value="F:metal ion binding"/>
    <property type="evidence" value="ECO:0007669"/>
    <property type="project" value="UniProtKB-KW"/>
</dbReference>
<name>A0AAU9JA11_9CILI</name>
<feature type="binding site" evidence="2">
    <location>
        <position position="266"/>
    </location>
    <ligand>
        <name>Zn(2+)</name>
        <dbReference type="ChEBI" id="CHEBI:29105"/>
    </ligand>
</feature>
<feature type="binding site" evidence="2">
    <location>
        <position position="313"/>
    </location>
    <ligand>
        <name>Zn(2+)</name>
        <dbReference type="ChEBI" id="CHEBI:29105"/>
    </ligand>
</feature>
<dbReference type="PRINTS" id="PR01950">
    <property type="entry name" value="LANCSUPER"/>
</dbReference>
<dbReference type="Gene3D" id="1.50.10.10">
    <property type="match status" value="1"/>
</dbReference>
<dbReference type="Pfam" id="PF05147">
    <property type="entry name" value="LANC_like"/>
    <property type="match status" value="1"/>
</dbReference>